<protein>
    <submittedName>
        <fullName evidence="1">ABC transporter permease subunit</fullName>
    </submittedName>
</protein>
<sequence length="256" mass="27622">MRQLTAFIGKEGLEVIRTGKATILALVFILFGILNPAIAKLTPWMFALMSESMAGMGLSASAIEVNALTSWAQFYKNAPLVLIVFLLLFAGILTRERSKGTLVPLVTKGLNRWAIIASKGIVLVASWSIGYWVCYGITYGYTAYFWDNGAASHLLFSAFCVYVLGVWLISLILPLSIFLASGSGVMLGVGGLFAVVYVIGLLPEAAKYLPTRLLEASTLIQGTGRLSEYAIAIGISLLWSALNICIAALLFKRQAL</sequence>
<organism evidence="1 2">
    <name type="scientific">Saccharibacillus sacchari</name>
    <dbReference type="NCBI Taxonomy" id="456493"/>
    <lineage>
        <taxon>Bacteria</taxon>
        <taxon>Bacillati</taxon>
        <taxon>Bacillota</taxon>
        <taxon>Bacilli</taxon>
        <taxon>Bacillales</taxon>
        <taxon>Paenibacillaceae</taxon>
        <taxon>Saccharibacillus</taxon>
    </lineage>
</organism>
<evidence type="ECO:0000313" key="1">
    <source>
        <dbReference type="EMBL" id="MEJ8303288.1"/>
    </source>
</evidence>
<proteinExistence type="predicted"/>
<name>A0ACC6P8Z1_9BACL</name>
<reference evidence="1" key="1">
    <citation type="submission" date="2024-03" db="EMBL/GenBank/DDBJ databases">
        <title>Whole genome sequecning of epiphytes from Marcgravia umbellata leaves.</title>
        <authorList>
            <person name="Kumar G."/>
            <person name="Savka M.A."/>
        </authorList>
    </citation>
    <scope>NUCLEOTIDE SEQUENCE</scope>
    <source>
        <strain evidence="1">RIT_BL5</strain>
    </source>
</reference>
<keyword evidence="2" id="KW-1185">Reference proteome</keyword>
<gene>
    <name evidence="1" type="ORF">WKI47_05080</name>
</gene>
<comment type="caution">
    <text evidence="1">The sequence shown here is derived from an EMBL/GenBank/DDBJ whole genome shotgun (WGS) entry which is preliminary data.</text>
</comment>
<evidence type="ECO:0000313" key="2">
    <source>
        <dbReference type="Proteomes" id="UP001380953"/>
    </source>
</evidence>
<dbReference type="EMBL" id="JBBKAR010000016">
    <property type="protein sequence ID" value="MEJ8303288.1"/>
    <property type="molecule type" value="Genomic_DNA"/>
</dbReference>
<accession>A0ACC6P8Z1</accession>
<dbReference type="Proteomes" id="UP001380953">
    <property type="component" value="Unassembled WGS sequence"/>
</dbReference>